<dbReference type="Gene3D" id="1.10.10.10">
    <property type="entry name" value="Winged helix-like DNA-binding domain superfamily/Winged helix DNA-binding domain"/>
    <property type="match status" value="2"/>
</dbReference>
<dbReference type="InterPro" id="IPR036390">
    <property type="entry name" value="WH_DNA-bd_sf"/>
</dbReference>
<protein>
    <recommendedName>
        <fullName evidence="4">HTH asnC-type domain-containing protein</fullName>
    </recommendedName>
</protein>
<comment type="caution">
    <text evidence="5">The sequence shown here is derived from an EMBL/GenBank/DDBJ whole genome shotgun (WGS) entry which is preliminary data.</text>
</comment>
<dbReference type="Proteomes" id="UP000247892">
    <property type="component" value="Unassembled WGS sequence"/>
</dbReference>
<evidence type="ECO:0000313" key="6">
    <source>
        <dbReference type="Proteomes" id="UP000247892"/>
    </source>
</evidence>
<dbReference type="GO" id="GO:0005829">
    <property type="term" value="C:cytosol"/>
    <property type="evidence" value="ECO:0007669"/>
    <property type="project" value="TreeGrafter"/>
</dbReference>
<dbReference type="PANTHER" id="PTHR30154:SF34">
    <property type="entry name" value="TRANSCRIPTIONAL REGULATOR AZLB"/>
    <property type="match status" value="1"/>
</dbReference>
<dbReference type="InterPro" id="IPR011008">
    <property type="entry name" value="Dimeric_a/b-barrel"/>
</dbReference>
<dbReference type="OrthoDB" id="4050641at2"/>
<keyword evidence="1" id="KW-0805">Transcription regulation</keyword>
<dbReference type="SMART" id="SM00344">
    <property type="entry name" value="HTH_ASNC"/>
    <property type="match status" value="2"/>
</dbReference>
<dbReference type="AlphaFoldDB" id="A0A318LDV7"/>
<keyword evidence="3" id="KW-0804">Transcription</keyword>
<dbReference type="PANTHER" id="PTHR30154">
    <property type="entry name" value="LEUCINE-RESPONSIVE REGULATORY PROTEIN"/>
    <property type="match status" value="1"/>
</dbReference>
<evidence type="ECO:0000313" key="5">
    <source>
        <dbReference type="EMBL" id="PXY18536.1"/>
    </source>
</evidence>
<evidence type="ECO:0000256" key="1">
    <source>
        <dbReference type="ARBA" id="ARBA00023015"/>
    </source>
</evidence>
<gene>
    <name evidence="5" type="ORF">BA062_34985</name>
</gene>
<dbReference type="EMBL" id="MASU01000020">
    <property type="protein sequence ID" value="PXY18536.1"/>
    <property type="molecule type" value="Genomic_DNA"/>
</dbReference>
<evidence type="ECO:0000256" key="2">
    <source>
        <dbReference type="ARBA" id="ARBA00023125"/>
    </source>
</evidence>
<dbReference type="GO" id="GO:0043200">
    <property type="term" value="P:response to amino acid"/>
    <property type="evidence" value="ECO:0007669"/>
    <property type="project" value="TreeGrafter"/>
</dbReference>
<dbReference type="InterPro" id="IPR000485">
    <property type="entry name" value="AsnC-type_HTH_dom"/>
</dbReference>
<feature type="domain" description="HTH asnC-type" evidence="4">
    <location>
        <begin position="196"/>
        <end position="252"/>
    </location>
</feature>
<dbReference type="SUPFAM" id="SSF54909">
    <property type="entry name" value="Dimeric alpha+beta barrel"/>
    <property type="match status" value="2"/>
</dbReference>
<proteinExistence type="predicted"/>
<keyword evidence="6" id="KW-1185">Reference proteome</keyword>
<keyword evidence="2" id="KW-0238">DNA-binding</keyword>
<evidence type="ECO:0000256" key="3">
    <source>
        <dbReference type="ARBA" id="ARBA00023163"/>
    </source>
</evidence>
<dbReference type="PRINTS" id="PR00033">
    <property type="entry name" value="HTHASNC"/>
</dbReference>
<dbReference type="GO" id="GO:0043565">
    <property type="term" value="F:sequence-specific DNA binding"/>
    <property type="evidence" value="ECO:0007669"/>
    <property type="project" value="InterPro"/>
</dbReference>
<dbReference type="InterPro" id="IPR019887">
    <property type="entry name" value="Tscrpt_reg_AsnC/Lrp_C"/>
</dbReference>
<dbReference type="InterPro" id="IPR036388">
    <property type="entry name" value="WH-like_DNA-bd_sf"/>
</dbReference>
<organism evidence="5 6">
    <name type="scientific">Prauserella flavalba</name>
    <dbReference type="NCBI Taxonomy" id="1477506"/>
    <lineage>
        <taxon>Bacteria</taxon>
        <taxon>Bacillati</taxon>
        <taxon>Actinomycetota</taxon>
        <taxon>Actinomycetes</taxon>
        <taxon>Pseudonocardiales</taxon>
        <taxon>Pseudonocardiaceae</taxon>
        <taxon>Prauserella</taxon>
    </lineage>
</organism>
<reference evidence="5 6" key="1">
    <citation type="submission" date="2016-07" db="EMBL/GenBank/DDBJ databases">
        <title>Draft genome sequence of Prauserella sp. YIM 121212, isolated from alkaline soil.</title>
        <authorList>
            <person name="Ruckert C."/>
            <person name="Albersmeier A."/>
            <person name="Jiang C.-L."/>
            <person name="Jiang Y."/>
            <person name="Kalinowski J."/>
            <person name="Schneider O."/>
            <person name="Winkler A."/>
            <person name="Zotchev S.B."/>
        </authorList>
    </citation>
    <scope>NUCLEOTIDE SEQUENCE [LARGE SCALE GENOMIC DNA]</scope>
    <source>
        <strain evidence="5 6">YIM 121212</strain>
    </source>
</reference>
<dbReference type="SUPFAM" id="SSF46785">
    <property type="entry name" value="Winged helix' DNA-binding domain"/>
    <property type="match status" value="2"/>
</dbReference>
<evidence type="ECO:0000259" key="4">
    <source>
        <dbReference type="PROSITE" id="PS50956"/>
    </source>
</evidence>
<dbReference type="Pfam" id="PF01037">
    <property type="entry name" value="AsnC_trans_reg"/>
    <property type="match status" value="2"/>
</dbReference>
<sequence>MWRKQPTLWRVPPTTPAALDELDRRIVAALHVDGRATWRRIAAVLGQPERTVARRGNQLLEQGHVVIHGMADPRRLGRGEQYLLRATCEPKASWSVTAAIARRTETVFAHLLFGTADLVADIWCPPHRVTALFLQELAAIPGIARIDTLPVLRYVTTLHDWDFGALTQEEVAALREIPSASPWPAPGSPVNLPKQDRMLITALAEDGRRSYDELGRLCGLSEQTAKRRVEAMRRDGLVAIRAVTDPAAVGLPVGAIVWIQSRPDRVETIAAELAAAPYVRYAAVLIGDYQLVADIRLPDKQALQEVLAGAPWTRHARYLQTSLIIDSLKQSDILSGVLHS</sequence>
<dbReference type="InterPro" id="IPR019888">
    <property type="entry name" value="Tscrpt_reg_AsnC-like"/>
</dbReference>
<accession>A0A318LDV7</accession>
<name>A0A318LDV7_9PSEU</name>
<dbReference type="Pfam" id="PF13404">
    <property type="entry name" value="HTH_AsnC-type"/>
    <property type="match status" value="2"/>
</dbReference>
<dbReference type="PROSITE" id="PS50956">
    <property type="entry name" value="HTH_ASNC_2"/>
    <property type="match status" value="1"/>
</dbReference>
<dbReference type="Gene3D" id="3.30.70.920">
    <property type="match status" value="2"/>
</dbReference>